<reference evidence="1" key="2">
    <citation type="submission" date="2022-04" db="EMBL/GenBank/DDBJ databases">
        <title>Complete Genome Sequence of Flavobacterium sediminilitoris YSM-43, Isolated from a Tidal Sediment.</title>
        <authorList>
            <person name="Lee P.A."/>
        </authorList>
    </citation>
    <scope>NUCLEOTIDE SEQUENCE</scope>
    <source>
        <strain evidence="1">YSM-43</strain>
    </source>
</reference>
<evidence type="ECO:0000313" key="1">
    <source>
        <dbReference type="EMBL" id="UOX34824.1"/>
    </source>
</evidence>
<evidence type="ECO:0000313" key="2">
    <source>
        <dbReference type="Proteomes" id="UP000830454"/>
    </source>
</evidence>
<name>A0ABY4HTE5_9FLAO</name>
<organism evidence="1 2">
    <name type="scientific">Flavobacterium sediminilitoris</name>
    <dbReference type="NCBI Taxonomy" id="2024526"/>
    <lineage>
        <taxon>Bacteria</taxon>
        <taxon>Pseudomonadati</taxon>
        <taxon>Bacteroidota</taxon>
        <taxon>Flavobacteriia</taxon>
        <taxon>Flavobacteriales</taxon>
        <taxon>Flavobacteriaceae</taxon>
        <taxon>Flavobacterium</taxon>
    </lineage>
</organism>
<keyword evidence="2" id="KW-1185">Reference proteome</keyword>
<proteinExistence type="predicted"/>
<gene>
    <name evidence="1" type="ORF">LXD69_04770</name>
</gene>
<evidence type="ECO:0008006" key="3">
    <source>
        <dbReference type="Google" id="ProtNLM"/>
    </source>
</evidence>
<protein>
    <recommendedName>
        <fullName evidence="3">CYTH domain-containing protein</fullName>
    </recommendedName>
</protein>
<dbReference type="RefSeq" id="WP_246917887.1">
    <property type="nucleotide sequence ID" value="NZ_CP090145.1"/>
</dbReference>
<reference evidence="1" key="1">
    <citation type="submission" date="2021-12" db="EMBL/GenBank/DDBJ databases">
        <authorList>
            <person name="Cha I.-T."/>
            <person name="Lee K.-E."/>
            <person name="Park S.-J."/>
        </authorList>
    </citation>
    <scope>NUCLEOTIDE SEQUENCE</scope>
    <source>
        <strain evidence="1">YSM-43</strain>
    </source>
</reference>
<dbReference type="EMBL" id="CP090145">
    <property type="protein sequence ID" value="UOX34824.1"/>
    <property type="molecule type" value="Genomic_DNA"/>
</dbReference>
<dbReference type="Proteomes" id="UP000830454">
    <property type="component" value="Chromosome"/>
</dbReference>
<accession>A0ABY4HTE5</accession>
<sequence length="221" mass="26037">MQKSIETRWLLNFNEFETIEHWFKQIGTSFKNKDLFPRQDYYLKLVKSTNLGIKIREPKLVNNEQKSKLEVKLLIQDNGIYKFNNNNHGNVNTWLKYSFETIGNEIETARILNFFTNQNTQEPWIKIDKDRILVKFDTKEKQLVSGDTIIDEGSGIELTKFKINNTIYYSLGIETFSSSNIETNNFDETVDFFFKEVKISNLNTLKSLSYPEIISNHFLGY</sequence>